<accession>A0AA86IZI4</accession>
<dbReference type="Proteomes" id="UP001329151">
    <property type="component" value="Chromosome"/>
</dbReference>
<gene>
    <name evidence="3" type="ORF">RGQ30_21130</name>
</gene>
<feature type="chain" id="PRO_5046454944" evidence="1">
    <location>
        <begin position="21"/>
        <end position="86"/>
    </location>
</feature>
<evidence type="ECO:0000256" key="1">
    <source>
        <dbReference type="SAM" id="SignalP"/>
    </source>
</evidence>
<dbReference type="KEGG" id="lto:RGQ30_21130"/>
<evidence type="ECO:0000259" key="2">
    <source>
        <dbReference type="Pfam" id="PF13670"/>
    </source>
</evidence>
<dbReference type="InterPro" id="IPR025711">
    <property type="entry name" value="PepSY"/>
</dbReference>
<organism evidence="3 4">
    <name type="scientific">Limnobacter thiooxidans</name>
    <dbReference type="NCBI Taxonomy" id="131080"/>
    <lineage>
        <taxon>Bacteria</taxon>
        <taxon>Pseudomonadati</taxon>
        <taxon>Pseudomonadota</taxon>
        <taxon>Betaproteobacteria</taxon>
        <taxon>Burkholderiales</taxon>
        <taxon>Burkholderiaceae</taxon>
        <taxon>Limnobacter</taxon>
    </lineage>
</organism>
<keyword evidence="4" id="KW-1185">Reference proteome</keyword>
<proteinExistence type="predicted"/>
<sequence length="86" mass="9557">MFKHIVLAAGVLLAAHSAIAGPQCNAPKDKWQDPVKFQAHLKSAGYDIKTFKISKGQCYEIYGFDKSGQRVEIYFDPETGKPVQTK</sequence>
<name>A0AA86IZI4_9BURK</name>
<dbReference type="AlphaFoldDB" id="A0AA86IZI4"/>
<protein>
    <submittedName>
        <fullName evidence="3">PepSY domain-containing protein</fullName>
    </submittedName>
</protein>
<feature type="domain" description="PepSY" evidence="2">
    <location>
        <begin position="5"/>
        <end position="86"/>
    </location>
</feature>
<evidence type="ECO:0000313" key="4">
    <source>
        <dbReference type="Proteomes" id="UP001329151"/>
    </source>
</evidence>
<keyword evidence="1" id="KW-0732">Signal</keyword>
<evidence type="ECO:0000313" key="3">
    <source>
        <dbReference type="EMBL" id="BET26612.1"/>
    </source>
</evidence>
<feature type="signal peptide" evidence="1">
    <location>
        <begin position="1"/>
        <end position="20"/>
    </location>
</feature>
<reference evidence="3 4" key="1">
    <citation type="submission" date="2023-10" db="EMBL/GenBank/DDBJ databases">
        <title>Complete Genome Sequence of Limnobacter thiooxidans CS-K2T, Isolated from freshwater lake sediments in Bavaria, Germany.</title>
        <authorList>
            <person name="Naruki M."/>
            <person name="Watanabe A."/>
            <person name="Warashina T."/>
            <person name="Morita T."/>
            <person name="Arakawa K."/>
        </authorList>
    </citation>
    <scope>NUCLEOTIDE SEQUENCE [LARGE SCALE GENOMIC DNA]</scope>
    <source>
        <strain evidence="3 4">CS-K2</strain>
    </source>
</reference>
<dbReference type="RefSeq" id="WP_130555929.1">
    <property type="nucleotide sequence ID" value="NZ_AP028947.1"/>
</dbReference>
<dbReference type="Pfam" id="PF13670">
    <property type="entry name" value="PepSY_2"/>
    <property type="match status" value="1"/>
</dbReference>
<dbReference type="EMBL" id="AP028947">
    <property type="protein sequence ID" value="BET26612.1"/>
    <property type="molecule type" value="Genomic_DNA"/>
</dbReference>